<accession>K1R120</accession>
<gene>
    <name evidence="1" type="ORF">CGI_10013196</name>
</gene>
<evidence type="ECO:0000313" key="1">
    <source>
        <dbReference type="EMBL" id="EKC43017.1"/>
    </source>
</evidence>
<name>K1R120_MAGGI</name>
<sequence length="74" mass="8611">MDKRSCPAAGPYRITAYDCFPLIHNVANTWVFVKVKHRARELTVTDPSPFLCWSSRQMWFVLLTKFSFALSKND</sequence>
<dbReference type="InParanoid" id="K1R120"/>
<reference evidence="1" key="1">
    <citation type="journal article" date="2012" name="Nature">
        <title>The oyster genome reveals stress adaptation and complexity of shell formation.</title>
        <authorList>
            <person name="Zhang G."/>
            <person name="Fang X."/>
            <person name="Guo X."/>
            <person name="Li L."/>
            <person name="Luo R."/>
            <person name="Xu F."/>
            <person name="Yang P."/>
            <person name="Zhang L."/>
            <person name="Wang X."/>
            <person name="Qi H."/>
            <person name="Xiong Z."/>
            <person name="Que H."/>
            <person name="Xie Y."/>
            <person name="Holland P.W."/>
            <person name="Paps J."/>
            <person name="Zhu Y."/>
            <person name="Wu F."/>
            <person name="Chen Y."/>
            <person name="Wang J."/>
            <person name="Peng C."/>
            <person name="Meng J."/>
            <person name="Yang L."/>
            <person name="Liu J."/>
            <person name="Wen B."/>
            <person name="Zhang N."/>
            <person name="Huang Z."/>
            <person name="Zhu Q."/>
            <person name="Feng Y."/>
            <person name="Mount A."/>
            <person name="Hedgecock D."/>
            <person name="Xu Z."/>
            <person name="Liu Y."/>
            <person name="Domazet-Loso T."/>
            <person name="Du Y."/>
            <person name="Sun X."/>
            <person name="Zhang S."/>
            <person name="Liu B."/>
            <person name="Cheng P."/>
            <person name="Jiang X."/>
            <person name="Li J."/>
            <person name="Fan D."/>
            <person name="Wang W."/>
            <person name="Fu W."/>
            <person name="Wang T."/>
            <person name="Wang B."/>
            <person name="Zhang J."/>
            <person name="Peng Z."/>
            <person name="Li Y."/>
            <person name="Li N."/>
            <person name="Wang J."/>
            <person name="Chen M."/>
            <person name="He Y."/>
            <person name="Tan F."/>
            <person name="Song X."/>
            <person name="Zheng Q."/>
            <person name="Huang R."/>
            <person name="Yang H."/>
            <person name="Du X."/>
            <person name="Chen L."/>
            <person name="Yang M."/>
            <person name="Gaffney P.M."/>
            <person name="Wang S."/>
            <person name="Luo L."/>
            <person name="She Z."/>
            <person name="Ming Y."/>
            <person name="Huang W."/>
            <person name="Zhang S."/>
            <person name="Huang B."/>
            <person name="Zhang Y."/>
            <person name="Qu T."/>
            <person name="Ni P."/>
            <person name="Miao G."/>
            <person name="Wang J."/>
            <person name="Wang Q."/>
            <person name="Steinberg C.E."/>
            <person name="Wang H."/>
            <person name="Li N."/>
            <person name="Qian L."/>
            <person name="Zhang G."/>
            <person name="Li Y."/>
            <person name="Yang H."/>
            <person name="Liu X."/>
            <person name="Wang J."/>
            <person name="Yin Y."/>
            <person name="Wang J."/>
        </authorList>
    </citation>
    <scope>NUCLEOTIDE SEQUENCE [LARGE SCALE GENOMIC DNA]</scope>
    <source>
        <strain evidence="1">05x7-T-G4-1.051#20</strain>
    </source>
</reference>
<protein>
    <submittedName>
        <fullName evidence="1">Uncharacterized protein</fullName>
    </submittedName>
</protein>
<proteinExistence type="predicted"/>
<dbReference type="HOGENOM" id="CLU_2690223_0_0_1"/>
<dbReference type="AlphaFoldDB" id="K1R120"/>
<organism evidence="1">
    <name type="scientific">Magallana gigas</name>
    <name type="common">Pacific oyster</name>
    <name type="synonym">Crassostrea gigas</name>
    <dbReference type="NCBI Taxonomy" id="29159"/>
    <lineage>
        <taxon>Eukaryota</taxon>
        <taxon>Metazoa</taxon>
        <taxon>Spiralia</taxon>
        <taxon>Lophotrochozoa</taxon>
        <taxon>Mollusca</taxon>
        <taxon>Bivalvia</taxon>
        <taxon>Autobranchia</taxon>
        <taxon>Pteriomorphia</taxon>
        <taxon>Ostreida</taxon>
        <taxon>Ostreoidea</taxon>
        <taxon>Ostreidae</taxon>
        <taxon>Magallana</taxon>
    </lineage>
</organism>
<dbReference type="EMBL" id="JH817349">
    <property type="protein sequence ID" value="EKC43017.1"/>
    <property type="molecule type" value="Genomic_DNA"/>
</dbReference>